<dbReference type="PANTHER" id="PTHR43353">
    <property type="entry name" value="SUCCINATE-SEMIALDEHYDE DEHYDROGENASE, MITOCHONDRIAL"/>
    <property type="match status" value="1"/>
</dbReference>
<keyword evidence="1" id="KW-0560">Oxidoreductase</keyword>
<keyword evidence="4" id="KW-1185">Reference proteome</keyword>
<dbReference type="InterPro" id="IPR016162">
    <property type="entry name" value="Ald_DH_N"/>
</dbReference>
<dbReference type="CDD" id="cd07129">
    <property type="entry name" value="ALDH_KGSADH"/>
    <property type="match status" value="1"/>
</dbReference>
<sequence length="509" mass="52266">MAAAPVWSVDPRTGKQREQVAVEATAQEVDAAVRAAHAARGALVDRAVRAAFLRSAAAGLDAARDGLVETADAETALGPTRLTGELARTTYQLRAFAGIVDEGAFLDVVIDHPDDTATPPVPDLRRYKVPLGVVAVYSASNFPFAFSVAGGDTASALAAGCPVVVKAHPDHPALSELVAKVLRRAAAEHGIPEGVVGLVHGFEAGVELIRHPQVAAAGFTGSVRGGRALFDAAAARPAPIPFHGELGSLNPVLVTEAAAAERAEEIGGGLAGSMTLGVGQFCVKPGLVLVPSGAAGDQVVKSLTDAVSDTDAGVLLDHRMRDAFIAGVAERARLEDVDSPVTPGAGGEHAVSAGFLTVPAERLAAEGAYDLLLEECFGPVTVVARYADEDEARTVLSRLPGNLTATVQLSSDEAAGNGRGPELLAELTPLAGRVLVNGWPTGVAVAPAQHHGGPYPATTSTSTSVGGTAIERWLRPVVYQNAPAALLPAELRDDNPLGLPRRFDGALER</sequence>
<dbReference type="EMBL" id="JAERRH010000005">
    <property type="protein sequence ID" value="MBL1106318.1"/>
    <property type="molecule type" value="Genomic_DNA"/>
</dbReference>
<dbReference type="Gene3D" id="3.40.309.10">
    <property type="entry name" value="Aldehyde Dehydrogenase, Chain A, domain 2"/>
    <property type="match status" value="1"/>
</dbReference>
<feature type="domain" description="Aldehyde dehydrogenase" evidence="2">
    <location>
        <begin position="8"/>
        <end position="445"/>
    </location>
</feature>
<name>A0ABS1P1X1_9ACTN</name>
<evidence type="ECO:0000256" key="1">
    <source>
        <dbReference type="ARBA" id="ARBA00023002"/>
    </source>
</evidence>
<evidence type="ECO:0000313" key="4">
    <source>
        <dbReference type="Proteomes" id="UP000621386"/>
    </source>
</evidence>
<gene>
    <name evidence="3" type="ORF">JK361_17240</name>
</gene>
<dbReference type="Gene3D" id="3.40.605.10">
    <property type="entry name" value="Aldehyde Dehydrogenase, Chain A, domain 1"/>
    <property type="match status" value="1"/>
</dbReference>
<evidence type="ECO:0000313" key="3">
    <source>
        <dbReference type="EMBL" id="MBL1106318.1"/>
    </source>
</evidence>
<reference evidence="3 4" key="1">
    <citation type="submission" date="2021-01" db="EMBL/GenBank/DDBJ databases">
        <title>WGS of actinomycetes isolated from Thailand.</title>
        <authorList>
            <person name="Thawai C."/>
        </authorList>
    </citation>
    <scope>NUCLEOTIDE SEQUENCE [LARGE SCALE GENOMIC DNA]</scope>
    <source>
        <strain evidence="3 4">CH5-8</strain>
    </source>
</reference>
<dbReference type="InterPro" id="IPR044151">
    <property type="entry name" value="ALDH_KGSADH"/>
</dbReference>
<protein>
    <submittedName>
        <fullName evidence="3">Aldehyde dehydrogenase (NADP(+))</fullName>
    </submittedName>
</protein>
<dbReference type="Proteomes" id="UP000621386">
    <property type="component" value="Unassembled WGS sequence"/>
</dbReference>
<organism evidence="3 4">
    <name type="scientific">Streptomyces musisoli</name>
    <dbReference type="NCBI Taxonomy" id="2802280"/>
    <lineage>
        <taxon>Bacteria</taxon>
        <taxon>Bacillati</taxon>
        <taxon>Actinomycetota</taxon>
        <taxon>Actinomycetes</taxon>
        <taxon>Kitasatosporales</taxon>
        <taxon>Streptomycetaceae</taxon>
        <taxon>Streptomyces</taxon>
    </lineage>
</organism>
<proteinExistence type="predicted"/>
<dbReference type="RefSeq" id="WP_201818691.1">
    <property type="nucleotide sequence ID" value="NZ_JAERRH010000005.1"/>
</dbReference>
<dbReference type="SUPFAM" id="SSF53720">
    <property type="entry name" value="ALDH-like"/>
    <property type="match status" value="1"/>
</dbReference>
<dbReference type="InterPro" id="IPR016161">
    <property type="entry name" value="Ald_DH/histidinol_DH"/>
</dbReference>
<comment type="caution">
    <text evidence="3">The sequence shown here is derived from an EMBL/GenBank/DDBJ whole genome shotgun (WGS) entry which is preliminary data.</text>
</comment>
<dbReference type="Pfam" id="PF00171">
    <property type="entry name" value="Aldedh"/>
    <property type="match status" value="1"/>
</dbReference>
<evidence type="ECO:0000259" key="2">
    <source>
        <dbReference type="Pfam" id="PF00171"/>
    </source>
</evidence>
<accession>A0ABS1P1X1</accession>
<dbReference type="InterPro" id="IPR016163">
    <property type="entry name" value="Ald_DH_C"/>
</dbReference>
<dbReference type="PANTHER" id="PTHR43353:SF3">
    <property type="entry name" value="ALDEHYDE DEHYDROGENASE-RELATED"/>
    <property type="match status" value="1"/>
</dbReference>
<dbReference type="InterPro" id="IPR015590">
    <property type="entry name" value="Aldehyde_DH_dom"/>
</dbReference>
<dbReference type="InterPro" id="IPR050740">
    <property type="entry name" value="Aldehyde_DH_Superfamily"/>
</dbReference>